<feature type="domain" description="SANT" evidence="15">
    <location>
        <begin position="239"/>
        <end position="291"/>
    </location>
</feature>
<evidence type="ECO:0000256" key="5">
    <source>
        <dbReference type="ARBA" id="ARBA00023015"/>
    </source>
</evidence>
<dbReference type="InterPro" id="IPR013083">
    <property type="entry name" value="Znf_RING/FYVE/PHD"/>
</dbReference>
<feature type="domain" description="HTH myb-type" evidence="16">
    <location>
        <begin position="338"/>
        <end position="386"/>
    </location>
</feature>
<dbReference type="SMART" id="SM00415">
    <property type="entry name" value="HSF"/>
    <property type="match status" value="2"/>
</dbReference>
<dbReference type="InterPro" id="IPR001841">
    <property type="entry name" value="Znf_RING"/>
</dbReference>
<dbReference type="PROSITE" id="PS51293">
    <property type="entry name" value="SANT"/>
    <property type="match status" value="5"/>
</dbReference>
<protein>
    <recommendedName>
        <fullName evidence="19">RING-type E3 ubiquitin transferase</fullName>
    </recommendedName>
</protein>
<gene>
    <name evidence="17" type="ORF">CTEN210_03593</name>
</gene>
<feature type="compositionally biased region" description="Polar residues" evidence="12">
    <location>
        <begin position="11"/>
        <end position="24"/>
    </location>
</feature>
<dbReference type="PROSITE" id="PS51294">
    <property type="entry name" value="HTH_MYB"/>
    <property type="match status" value="3"/>
</dbReference>
<dbReference type="GO" id="GO:0043565">
    <property type="term" value="F:sequence-specific DNA binding"/>
    <property type="evidence" value="ECO:0007669"/>
    <property type="project" value="InterPro"/>
</dbReference>
<dbReference type="GO" id="GO:0005634">
    <property type="term" value="C:nucleus"/>
    <property type="evidence" value="ECO:0007669"/>
    <property type="project" value="UniProtKB-SubCell"/>
</dbReference>
<dbReference type="InterPro" id="IPR036390">
    <property type="entry name" value="WH_DNA-bd_sf"/>
</dbReference>
<dbReference type="SUPFAM" id="SSF57850">
    <property type="entry name" value="RING/U-box"/>
    <property type="match status" value="1"/>
</dbReference>
<dbReference type="GO" id="GO:0003700">
    <property type="term" value="F:DNA-binding transcription factor activity"/>
    <property type="evidence" value="ECO:0007669"/>
    <property type="project" value="InterPro"/>
</dbReference>
<evidence type="ECO:0008006" key="19">
    <source>
        <dbReference type="Google" id="ProtNLM"/>
    </source>
</evidence>
<keyword evidence="4" id="KW-0862">Zinc</keyword>
<dbReference type="CDD" id="cd00167">
    <property type="entry name" value="SANT"/>
    <property type="match status" value="5"/>
</dbReference>
<dbReference type="InterPro" id="IPR036388">
    <property type="entry name" value="WH-like_DNA-bd_sf"/>
</dbReference>
<evidence type="ECO:0000256" key="2">
    <source>
        <dbReference type="ARBA" id="ARBA00022723"/>
    </source>
</evidence>
<feature type="compositionally biased region" description="Polar residues" evidence="12">
    <location>
        <begin position="36"/>
        <end position="45"/>
    </location>
</feature>
<evidence type="ECO:0000256" key="6">
    <source>
        <dbReference type="ARBA" id="ARBA00023125"/>
    </source>
</evidence>
<keyword evidence="8" id="KW-0539">Nucleus</keyword>
<feature type="domain" description="Myb-like" evidence="14">
    <location>
        <begin position="332"/>
        <end position="382"/>
    </location>
</feature>
<feature type="domain" description="Myb-like" evidence="14">
    <location>
        <begin position="389"/>
        <end position="432"/>
    </location>
</feature>
<feature type="coiled-coil region" evidence="11">
    <location>
        <begin position="871"/>
        <end position="1056"/>
    </location>
</feature>
<dbReference type="InterPro" id="IPR009057">
    <property type="entry name" value="Homeodomain-like_sf"/>
</dbReference>
<evidence type="ECO:0000256" key="8">
    <source>
        <dbReference type="ARBA" id="ARBA00023242"/>
    </source>
</evidence>
<keyword evidence="2" id="KW-0479">Metal-binding</keyword>
<feature type="coiled-coil region" evidence="11">
    <location>
        <begin position="1186"/>
        <end position="1220"/>
    </location>
</feature>
<evidence type="ECO:0000259" key="15">
    <source>
        <dbReference type="PROSITE" id="PS51293"/>
    </source>
</evidence>
<dbReference type="AlphaFoldDB" id="A0AAD3H1Y4"/>
<feature type="compositionally biased region" description="Polar residues" evidence="12">
    <location>
        <begin position="525"/>
        <end position="535"/>
    </location>
</feature>
<feature type="domain" description="HTH myb-type" evidence="16">
    <location>
        <begin position="389"/>
        <end position="436"/>
    </location>
</feature>
<feature type="domain" description="Myb-like" evidence="14">
    <location>
        <begin position="187"/>
        <end position="237"/>
    </location>
</feature>
<keyword evidence="5" id="KW-0805">Transcription regulation</keyword>
<evidence type="ECO:0000256" key="9">
    <source>
        <dbReference type="PROSITE-ProRule" id="PRU00175"/>
    </source>
</evidence>
<dbReference type="Gene3D" id="1.10.10.60">
    <property type="entry name" value="Homeodomain-like"/>
    <property type="match status" value="5"/>
</dbReference>
<dbReference type="SUPFAM" id="SSF46689">
    <property type="entry name" value="Homeodomain-like"/>
    <property type="match status" value="5"/>
</dbReference>
<feature type="compositionally biased region" description="Basic and acidic residues" evidence="12">
    <location>
        <begin position="477"/>
        <end position="486"/>
    </location>
</feature>
<dbReference type="Gene3D" id="3.30.40.10">
    <property type="entry name" value="Zinc/RING finger domain, C3HC4 (zinc finger)"/>
    <property type="match status" value="1"/>
</dbReference>
<feature type="compositionally biased region" description="Basic and acidic residues" evidence="12">
    <location>
        <begin position="1"/>
        <end position="10"/>
    </location>
</feature>
<dbReference type="GO" id="GO:0008270">
    <property type="term" value="F:zinc ion binding"/>
    <property type="evidence" value="ECO:0007669"/>
    <property type="project" value="UniProtKB-KW"/>
</dbReference>
<evidence type="ECO:0000256" key="3">
    <source>
        <dbReference type="ARBA" id="ARBA00022771"/>
    </source>
</evidence>
<dbReference type="PROSITE" id="PS00518">
    <property type="entry name" value="ZF_RING_1"/>
    <property type="match status" value="1"/>
</dbReference>
<dbReference type="SMART" id="SM00184">
    <property type="entry name" value="RING"/>
    <property type="match status" value="1"/>
</dbReference>
<dbReference type="Pfam" id="PF13923">
    <property type="entry name" value="zf-C3HC4_2"/>
    <property type="match status" value="1"/>
</dbReference>
<keyword evidence="7" id="KW-0804">Transcription</keyword>
<feature type="compositionally biased region" description="Basic and acidic residues" evidence="12">
    <location>
        <begin position="438"/>
        <end position="449"/>
    </location>
</feature>
<evidence type="ECO:0000256" key="11">
    <source>
        <dbReference type="SAM" id="Coils"/>
    </source>
</evidence>
<feature type="domain" description="RING-type" evidence="13">
    <location>
        <begin position="568"/>
        <end position="607"/>
    </location>
</feature>
<evidence type="ECO:0000313" key="17">
    <source>
        <dbReference type="EMBL" id="GFH47118.1"/>
    </source>
</evidence>
<feature type="compositionally biased region" description="Polar residues" evidence="12">
    <location>
        <begin position="450"/>
        <end position="467"/>
    </location>
</feature>
<feature type="domain" description="SANT" evidence="15">
    <location>
        <begin position="335"/>
        <end position="374"/>
    </location>
</feature>
<dbReference type="Proteomes" id="UP001054902">
    <property type="component" value="Unassembled WGS sequence"/>
</dbReference>
<evidence type="ECO:0000313" key="18">
    <source>
        <dbReference type="Proteomes" id="UP001054902"/>
    </source>
</evidence>
<proteinExistence type="inferred from homology"/>
<evidence type="ECO:0000259" key="16">
    <source>
        <dbReference type="PROSITE" id="PS51294"/>
    </source>
</evidence>
<keyword evidence="18" id="KW-1185">Reference proteome</keyword>
<feature type="domain" description="Myb-like" evidence="14">
    <location>
        <begin position="244"/>
        <end position="287"/>
    </location>
</feature>
<reference evidence="17 18" key="1">
    <citation type="journal article" date="2021" name="Sci. Rep.">
        <title>The genome of the diatom Chaetoceros tenuissimus carries an ancient integrated fragment of an extant virus.</title>
        <authorList>
            <person name="Hongo Y."/>
            <person name="Kimura K."/>
            <person name="Takaki Y."/>
            <person name="Yoshida Y."/>
            <person name="Baba S."/>
            <person name="Kobayashi G."/>
            <person name="Nagasaki K."/>
            <person name="Hano T."/>
            <person name="Tomaru Y."/>
        </authorList>
    </citation>
    <scope>NUCLEOTIDE SEQUENCE [LARGE SCALE GENOMIC DNA]</scope>
    <source>
        <strain evidence="17 18">NIES-3715</strain>
    </source>
</reference>
<dbReference type="InterPro" id="IPR000232">
    <property type="entry name" value="HSF_DNA-bd"/>
</dbReference>
<feature type="compositionally biased region" description="Low complexity" evidence="12">
    <location>
        <begin position="46"/>
        <end position="56"/>
    </location>
</feature>
<evidence type="ECO:0000259" key="14">
    <source>
        <dbReference type="PROSITE" id="PS50090"/>
    </source>
</evidence>
<keyword evidence="11" id="KW-0175">Coiled coil</keyword>
<name>A0AAD3H1Y4_9STRA</name>
<comment type="caution">
    <text evidence="17">The sequence shown here is derived from an EMBL/GenBank/DDBJ whole genome shotgun (WGS) entry which is preliminary data.</text>
</comment>
<dbReference type="InterPro" id="IPR017907">
    <property type="entry name" value="Znf_RING_CS"/>
</dbReference>
<comment type="subcellular location">
    <subcellularLocation>
        <location evidence="1">Nucleus</location>
    </subcellularLocation>
</comment>
<comment type="similarity">
    <text evidence="10">Belongs to the HSF family.</text>
</comment>
<feature type="domain" description="SANT" evidence="15">
    <location>
        <begin position="384"/>
        <end position="436"/>
    </location>
</feature>
<dbReference type="PROSITE" id="PS50089">
    <property type="entry name" value="ZF_RING_2"/>
    <property type="match status" value="1"/>
</dbReference>
<dbReference type="SUPFAM" id="SSF46785">
    <property type="entry name" value="Winged helix' DNA-binding domain"/>
    <property type="match status" value="2"/>
</dbReference>
<feature type="domain" description="SANT" evidence="15">
    <location>
        <begin position="195"/>
        <end position="229"/>
    </location>
</feature>
<sequence length="1242" mass="143830">MNAWEQRKSETCASESGCATSVDISSSEEKKQQESTDSNVRSMRGTSAAAASTKSKGPWSYREHGAFLHGIYVYGKDWKHIAALVKSRNAEEVQRHFVSFQQEEPFLFTLKRMLDDFALDHIIAWLPDGRSFRIYNKLMFMRVALPLYFGTCFRNLDHFQKELYSYEFNHAHNGVWFHANFWRDSSLQKMNNGIWSTIEHCLFLEGLERYGRSWQDIASNVKTRTKEQVCKHGRNYLKKIDCYWTTKEHQLFLEGLEQFGIGGWEEIGSHIGTKNNKQVSFHAKEYFEEMNEETQKMMGGCEDPSSDYEETSQSKENTIINSCEAKRTAEEEITTNSRKWSAEEHRRFMEGLERHGRSWKYIASHVKTKTAQQVGGYAATYFKKIDCYWTNNEHLLFLEGLEQYGRGRWEKIASHIKSKNNEQVAFHAKEYYEEMRLNEKSEKTADSSEGRCTSSVREVVNKPNSTLFPFDGSNAKRSRDQEDTARQRSKKLKTSEANRKNNNEQIFVTPEKERLMNSTNNLKSFQNVNEGTYNNSEKDKNGIRPVGHKPKKSTADPITTDVNNETSCPICLEKLNDPHIVPECCHRFCKGCIEEALEYRRECPICRGRVTSRRALRRDEVFSKLVHLLDVERAKANTNSVSTIDDVDQLSNDAVASDNHQTETMEKNERIYVSTGAQNKEQADVAKTAASIHPALGSIDEEPMAEVDISFVKTPLDAINVVESTQKVCVEEKEETLGQTKDDDDVMNENNEAKLQGNAIKDQLQHINKERKYLEIQLEKKNNKIRAIDKVVRNLSDEHKIESMAAAVNDLQSQLQQKNHSIYGLQTQLQQKNYRLYNLHSKLQQNYHRIQHLESRGKADKENSRCVSKTIEDLVTEVEEKKTRISALEKLLRTLSDVHKIESMAAAAREVESQLQEKNDRVQQLESRQKEDEDRLWHVSKANEQLEKQLEEKNLRINYLQTLLEEKNDRIQDLELRGKADEEKLQCLNKTSEHLETQLEEKNTRIDVLEELARTLGDEHEIESMAAAVKDLQSQLQEKNDRIQLLESRKQKVEVIEEEKTIDLPLDFDINDMPGQAAGNETKRGNQLAEWSDNGETFTVKDTAQFAKVEIPKYFDHNKFDSFSRQLNFYGFRKVPLKTIRVDQGTSTQGHVRFYNENFRKGKIHLMSKIKRSTSKDRTVNHAQEMKELQDKVDSLQSIIENMTHDYDLLKQQVEQLMNNGIGGNDYNCFMPIEEAERSQGR</sequence>
<evidence type="ECO:0000256" key="7">
    <source>
        <dbReference type="ARBA" id="ARBA00023163"/>
    </source>
</evidence>
<dbReference type="Pfam" id="PF00249">
    <property type="entry name" value="Myb_DNA-binding"/>
    <property type="match status" value="5"/>
</dbReference>
<keyword evidence="6" id="KW-0238">DNA-binding</keyword>
<dbReference type="Pfam" id="PF00447">
    <property type="entry name" value="HSF_DNA-bind"/>
    <property type="match status" value="2"/>
</dbReference>
<dbReference type="InterPro" id="IPR017930">
    <property type="entry name" value="Myb_dom"/>
</dbReference>
<evidence type="ECO:0000256" key="10">
    <source>
        <dbReference type="RuleBase" id="RU004020"/>
    </source>
</evidence>
<dbReference type="EMBL" id="BLLK01000022">
    <property type="protein sequence ID" value="GFH47118.1"/>
    <property type="molecule type" value="Genomic_DNA"/>
</dbReference>
<feature type="coiled-coil region" evidence="11">
    <location>
        <begin position="764"/>
        <end position="798"/>
    </location>
</feature>
<dbReference type="InterPro" id="IPR001005">
    <property type="entry name" value="SANT/Myb"/>
</dbReference>
<evidence type="ECO:0000256" key="1">
    <source>
        <dbReference type="ARBA" id="ARBA00004123"/>
    </source>
</evidence>
<evidence type="ECO:0000256" key="12">
    <source>
        <dbReference type="SAM" id="MobiDB-lite"/>
    </source>
</evidence>
<feature type="domain" description="Myb-like" evidence="14">
    <location>
        <begin position="51"/>
        <end position="101"/>
    </location>
</feature>
<dbReference type="SMART" id="SM00717">
    <property type="entry name" value="SANT"/>
    <property type="match status" value="5"/>
</dbReference>
<feature type="region of interest" description="Disordered" evidence="12">
    <location>
        <begin position="438"/>
        <end position="501"/>
    </location>
</feature>
<accession>A0AAD3H1Y4</accession>
<dbReference type="Gene3D" id="1.10.10.10">
    <property type="entry name" value="Winged helix-like DNA-binding domain superfamily/Winged helix DNA-binding domain"/>
    <property type="match status" value="2"/>
</dbReference>
<feature type="domain" description="SANT" evidence="15">
    <location>
        <begin position="54"/>
        <end position="105"/>
    </location>
</feature>
<feature type="domain" description="HTH myb-type" evidence="16">
    <location>
        <begin position="195"/>
        <end position="241"/>
    </location>
</feature>
<dbReference type="PANTHER" id="PTHR12802">
    <property type="entry name" value="SWI/SNF COMPLEX-RELATED"/>
    <property type="match status" value="1"/>
</dbReference>
<dbReference type="InterPro" id="IPR017884">
    <property type="entry name" value="SANT_dom"/>
</dbReference>
<feature type="region of interest" description="Disordered" evidence="12">
    <location>
        <begin position="1"/>
        <end position="57"/>
    </location>
</feature>
<keyword evidence="3 9" id="KW-0863">Zinc-finger</keyword>
<feature type="region of interest" description="Disordered" evidence="12">
    <location>
        <begin position="525"/>
        <end position="558"/>
    </location>
</feature>
<evidence type="ECO:0000256" key="4">
    <source>
        <dbReference type="ARBA" id="ARBA00022833"/>
    </source>
</evidence>
<dbReference type="PROSITE" id="PS50090">
    <property type="entry name" value="MYB_LIKE"/>
    <property type="match status" value="5"/>
</dbReference>
<evidence type="ECO:0000259" key="13">
    <source>
        <dbReference type="PROSITE" id="PS50089"/>
    </source>
</evidence>
<organism evidence="17 18">
    <name type="scientific">Chaetoceros tenuissimus</name>
    <dbReference type="NCBI Taxonomy" id="426638"/>
    <lineage>
        <taxon>Eukaryota</taxon>
        <taxon>Sar</taxon>
        <taxon>Stramenopiles</taxon>
        <taxon>Ochrophyta</taxon>
        <taxon>Bacillariophyta</taxon>
        <taxon>Coscinodiscophyceae</taxon>
        <taxon>Chaetocerotophycidae</taxon>
        <taxon>Chaetocerotales</taxon>
        <taxon>Chaetocerotaceae</taxon>
        <taxon>Chaetoceros</taxon>
    </lineage>
</organism>